<dbReference type="InterPro" id="IPR006680">
    <property type="entry name" value="Amidohydro-rel"/>
</dbReference>
<gene>
    <name evidence="4" type="ORF">QPJ95_02505</name>
</gene>
<dbReference type="SUPFAM" id="SSF51338">
    <property type="entry name" value="Composite domain of metallo-dependent hydrolases"/>
    <property type="match status" value="1"/>
</dbReference>
<dbReference type="KEGG" id="ppso:QPJ95_02505"/>
<keyword evidence="5" id="KW-1185">Reference proteome</keyword>
<evidence type="ECO:0000313" key="5">
    <source>
        <dbReference type="Proteomes" id="UP001238334"/>
    </source>
</evidence>
<dbReference type="Pfam" id="PF01979">
    <property type="entry name" value="Amidohydro_1"/>
    <property type="match status" value="1"/>
</dbReference>
<dbReference type="InterPro" id="IPR032466">
    <property type="entry name" value="Metal_Hydrolase"/>
</dbReference>
<dbReference type="Proteomes" id="UP001238334">
    <property type="component" value="Chromosome"/>
</dbReference>
<dbReference type="AlphaFoldDB" id="A0A9Y2L1H7"/>
<name>A0A9Y2L1H7_9RHOB</name>
<accession>A0A9Y2L1H7</accession>
<dbReference type="InterPro" id="IPR050287">
    <property type="entry name" value="MTA/SAH_deaminase"/>
</dbReference>
<comment type="similarity">
    <text evidence="1">Belongs to the metallo-dependent hydrolases superfamily. ATZ/TRZ family.</text>
</comment>
<dbReference type="SUPFAM" id="SSF51556">
    <property type="entry name" value="Metallo-dependent hydrolases"/>
    <property type="match status" value="1"/>
</dbReference>
<protein>
    <submittedName>
        <fullName evidence="4">Amidohydrolase family protein</fullName>
    </submittedName>
</protein>
<organism evidence="4 5">
    <name type="scientific">Parasedimentitalea psychrophila</name>
    <dbReference type="NCBI Taxonomy" id="2997337"/>
    <lineage>
        <taxon>Bacteria</taxon>
        <taxon>Pseudomonadati</taxon>
        <taxon>Pseudomonadota</taxon>
        <taxon>Alphaproteobacteria</taxon>
        <taxon>Rhodobacterales</taxon>
        <taxon>Paracoccaceae</taxon>
        <taxon>Parasedimentitalea</taxon>
    </lineage>
</organism>
<evidence type="ECO:0000313" key="4">
    <source>
        <dbReference type="EMBL" id="WIY25827.1"/>
    </source>
</evidence>
<evidence type="ECO:0000256" key="2">
    <source>
        <dbReference type="ARBA" id="ARBA00022801"/>
    </source>
</evidence>
<dbReference type="Gene3D" id="2.30.40.10">
    <property type="entry name" value="Urease, subunit C, domain 1"/>
    <property type="match status" value="1"/>
</dbReference>
<dbReference type="PANTHER" id="PTHR43794">
    <property type="entry name" value="AMINOHYDROLASE SSNA-RELATED"/>
    <property type="match status" value="1"/>
</dbReference>
<dbReference type="Gene3D" id="3.20.20.140">
    <property type="entry name" value="Metal-dependent hydrolases"/>
    <property type="match status" value="1"/>
</dbReference>
<evidence type="ECO:0000259" key="3">
    <source>
        <dbReference type="Pfam" id="PF01979"/>
    </source>
</evidence>
<dbReference type="EMBL" id="CP127247">
    <property type="protein sequence ID" value="WIY25827.1"/>
    <property type="molecule type" value="Genomic_DNA"/>
</dbReference>
<dbReference type="PANTHER" id="PTHR43794:SF11">
    <property type="entry name" value="AMIDOHYDROLASE-RELATED DOMAIN-CONTAINING PROTEIN"/>
    <property type="match status" value="1"/>
</dbReference>
<keyword evidence="2" id="KW-0378">Hydrolase</keyword>
<evidence type="ECO:0000256" key="1">
    <source>
        <dbReference type="ARBA" id="ARBA00006745"/>
    </source>
</evidence>
<dbReference type="GO" id="GO:0016810">
    <property type="term" value="F:hydrolase activity, acting on carbon-nitrogen (but not peptide) bonds"/>
    <property type="evidence" value="ECO:0007669"/>
    <property type="project" value="InterPro"/>
</dbReference>
<dbReference type="InterPro" id="IPR011059">
    <property type="entry name" value="Metal-dep_hydrolase_composite"/>
</dbReference>
<sequence>MTTLYIAGATAITMNQERRVIDDAVLVVTDDRITAVGTATEIEIPPGAEIIDAHGMIALPGLIDSHAHAGHGLTRNLGAGDVAAWFDVCEAFYTRASTADFWRAEARLSAMERLKAGITTCTMLLGGGSDHYRTETTEAGDLHCAATREFGLRTNLAVGPNQPPFPKKYRSLDLSQDIDVSFEQQLETCRALIESHNDLLDKGTGICLIMPVYQPDEYAQNPDEIRSMCNDVMALRDEFGVLFTQDGHRNGSIALAETLGLCGPDSYFSHSVDLTSEDMEAALRTNTAIVHNPSAIMSIYGRCPVPELLEMGVNVALGSDAAAPDRGYDMFRHMAQCLHYHRRHFRDPAVLMPKQVIEMCTINAAKVLGLETELGSLEVGKKADIVLLDRQKAHLFPPMMPLTTVAQFANAADVDTVIVNGKICMRNRSILVDEAEVLASAAAELDKALRRTGLLHLLVE</sequence>
<reference evidence="4 5" key="1">
    <citation type="submission" date="2023-06" db="EMBL/GenBank/DDBJ databases">
        <title>Parasedimentitalea psychrophila sp. nov., a psychrophilic bacterium isolated from deep-sea sediment.</title>
        <authorList>
            <person name="Li A."/>
        </authorList>
    </citation>
    <scope>NUCLEOTIDE SEQUENCE [LARGE SCALE GENOMIC DNA]</scope>
    <source>
        <strain evidence="4 5">QS115</strain>
    </source>
</reference>
<proteinExistence type="inferred from homology"/>
<dbReference type="RefSeq" id="WP_270918246.1">
    <property type="nucleotide sequence ID" value="NZ_CP127247.1"/>
</dbReference>
<feature type="domain" description="Amidohydrolase-related" evidence="3">
    <location>
        <begin position="57"/>
        <end position="423"/>
    </location>
</feature>